<dbReference type="Gene3D" id="3.50.50.60">
    <property type="entry name" value="FAD/NAD(P)-binding domain"/>
    <property type="match status" value="1"/>
</dbReference>
<dbReference type="OrthoDB" id="127573at2"/>
<organism evidence="1 2">
    <name type="scientific">Aquimarina algicola</name>
    <dbReference type="NCBI Taxonomy" id="2589995"/>
    <lineage>
        <taxon>Bacteria</taxon>
        <taxon>Pseudomonadati</taxon>
        <taxon>Bacteroidota</taxon>
        <taxon>Flavobacteriia</taxon>
        <taxon>Flavobacteriales</taxon>
        <taxon>Flavobacteriaceae</taxon>
        <taxon>Aquimarina</taxon>
    </lineage>
</organism>
<sequence length="506" mass="57225">MDRRQFLYLSGGIITLGACKKSNPEILQKKLTFPIHIDSNSKTGHLVKSAIELPITSNLRTETLIVGGGIAGLSAACSSPSKDFMVCELNTRLGGTSSALSINNTLYSQGAHYEHTYLQNYGKDGLKLLEKLQVIKFNSYTNLWDFVDQQHLISSEQETACYVHGEMKPSVLLNSELRKNFFDLLSQFKGDFPLPSTLIPSELHYLDHITFYDYLNKYLPIDGSFINAIDYQMLDDYGGTSKQVSALAGIHYYTCRPYYSNQSIELFSPVEGNYYFINKMANQIPSENLHCNHLVFGLKKEMNRWHIDVLDTKNMIRKKVIANTVVYAGQKHALRYVYPLAFPQFKDVSYTPWVVINIAVSNDIKLPNSKWQNDFISTDTTFLGFADSKIQNPNNNRVLTAYYCFPDMHHYSVQHLETSYEAIVHETIKKISDYYKKDISSAVQEVYIKLLGHAMPMPKTGYLTTSRKLSIDGLAFAGADTGRLPLLFDALDSGIQASKMISNTEI</sequence>
<dbReference type="InterPro" id="IPR036188">
    <property type="entry name" value="FAD/NAD-bd_sf"/>
</dbReference>
<dbReference type="Pfam" id="PF13450">
    <property type="entry name" value="NAD_binding_8"/>
    <property type="match status" value="1"/>
</dbReference>
<comment type="caution">
    <text evidence="1">The sequence shown here is derived from an EMBL/GenBank/DDBJ whole genome shotgun (WGS) entry which is preliminary data.</text>
</comment>
<reference evidence="1 2" key="1">
    <citation type="submission" date="2019-06" db="EMBL/GenBank/DDBJ databases">
        <authorList>
            <person name="Meng X."/>
        </authorList>
    </citation>
    <scope>NUCLEOTIDE SEQUENCE [LARGE SCALE GENOMIC DNA]</scope>
    <source>
        <strain evidence="1 2">M625</strain>
    </source>
</reference>
<gene>
    <name evidence="1" type="ORF">FHK87_03010</name>
</gene>
<dbReference type="RefSeq" id="WP_140589601.1">
    <property type="nucleotide sequence ID" value="NZ_VFWZ01000001.1"/>
</dbReference>
<keyword evidence="2" id="KW-1185">Reference proteome</keyword>
<dbReference type="Proteomes" id="UP000315540">
    <property type="component" value="Unassembled WGS sequence"/>
</dbReference>
<dbReference type="AlphaFoldDB" id="A0A504JR13"/>
<dbReference type="SUPFAM" id="SSF51905">
    <property type="entry name" value="FAD/NAD(P)-binding domain"/>
    <property type="match status" value="1"/>
</dbReference>
<evidence type="ECO:0000313" key="2">
    <source>
        <dbReference type="Proteomes" id="UP000315540"/>
    </source>
</evidence>
<dbReference type="PROSITE" id="PS51257">
    <property type="entry name" value="PROKAR_LIPOPROTEIN"/>
    <property type="match status" value="1"/>
</dbReference>
<dbReference type="EMBL" id="VFWZ01000001">
    <property type="protein sequence ID" value="TPN89211.1"/>
    <property type="molecule type" value="Genomic_DNA"/>
</dbReference>
<accession>A0A504JR13</accession>
<protein>
    <submittedName>
        <fullName evidence="1">NAD(P)/FAD-dependent oxidoreductase</fullName>
    </submittedName>
</protein>
<proteinExistence type="predicted"/>
<evidence type="ECO:0000313" key="1">
    <source>
        <dbReference type="EMBL" id="TPN89211.1"/>
    </source>
</evidence>
<name>A0A504JR13_9FLAO</name>